<evidence type="ECO:0000313" key="2">
    <source>
        <dbReference type="Proteomes" id="UP000276133"/>
    </source>
</evidence>
<name>A0A3M7PW83_BRAPC</name>
<proteinExistence type="predicted"/>
<dbReference type="EMBL" id="REGN01008700">
    <property type="protein sequence ID" value="RNA02948.1"/>
    <property type="molecule type" value="Genomic_DNA"/>
</dbReference>
<comment type="caution">
    <text evidence="1">The sequence shown here is derived from an EMBL/GenBank/DDBJ whole genome shotgun (WGS) entry which is preliminary data.</text>
</comment>
<evidence type="ECO:0000313" key="1">
    <source>
        <dbReference type="EMBL" id="RNA02948.1"/>
    </source>
</evidence>
<accession>A0A3M7PW83</accession>
<sequence length="170" mass="19679">MKNSVKFLMFEQLCLIRKHMSVNAVAVYRSLSQCPINVNDLITVNCHSYICHILRVAVTDLGCYLYLSRILGSSYMSRGQCFDRIQSHPASQNDLQRPSKKVSEVFFSGRGTDDMRIFGGSNKMTIIDSARQDLLENILKLKILIFLLPHILCYNKKIRKKFFLRELRLN</sequence>
<dbReference type="AlphaFoldDB" id="A0A3M7PW83"/>
<keyword evidence="2" id="KW-1185">Reference proteome</keyword>
<protein>
    <submittedName>
        <fullName evidence="1">Uncharacterized protein</fullName>
    </submittedName>
</protein>
<dbReference type="Proteomes" id="UP000276133">
    <property type="component" value="Unassembled WGS sequence"/>
</dbReference>
<gene>
    <name evidence="1" type="ORF">BpHYR1_051320</name>
</gene>
<reference evidence="1 2" key="1">
    <citation type="journal article" date="2018" name="Sci. Rep.">
        <title>Genomic signatures of local adaptation to the degree of environmental predictability in rotifers.</title>
        <authorList>
            <person name="Franch-Gras L."/>
            <person name="Hahn C."/>
            <person name="Garcia-Roger E.M."/>
            <person name="Carmona M.J."/>
            <person name="Serra M."/>
            <person name="Gomez A."/>
        </authorList>
    </citation>
    <scope>NUCLEOTIDE SEQUENCE [LARGE SCALE GENOMIC DNA]</scope>
    <source>
        <strain evidence="1">HYR1</strain>
    </source>
</reference>
<organism evidence="1 2">
    <name type="scientific">Brachionus plicatilis</name>
    <name type="common">Marine rotifer</name>
    <name type="synonym">Brachionus muelleri</name>
    <dbReference type="NCBI Taxonomy" id="10195"/>
    <lineage>
        <taxon>Eukaryota</taxon>
        <taxon>Metazoa</taxon>
        <taxon>Spiralia</taxon>
        <taxon>Gnathifera</taxon>
        <taxon>Rotifera</taxon>
        <taxon>Eurotatoria</taxon>
        <taxon>Monogononta</taxon>
        <taxon>Pseudotrocha</taxon>
        <taxon>Ploima</taxon>
        <taxon>Brachionidae</taxon>
        <taxon>Brachionus</taxon>
    </lineage>
</organism>